<accession>A0ABW4L790</accession>
<sequence length="195" mass="20874">MRRRLGSVAATAALVVAAWVVHELDATSWQLQAPFPVDGRPGEPLTGRNISAVVLADGAAPRTADILEIDGTQVDEVRTSGVFLLIPVAAATVIEPERLQSVELEVDGRRYSRLANRLDYDDPWGAPLEPGIRTRAEVVFEVPPEVLRQAGSGRLELGTAADVSLDSVLRVHVGLGDLEHAERVAPAEPVREAAP</sequence>
<evidence type="ECO:0000313" key="2">
    <source>
        <dbReference type="Proteomes" id="UP001597277"/>
    </source>
</evidence>
<proteinExistence type="predicted"/>
<protein>
    <recommendedName>
        <fullName evidence="3">DUF4352 domain-containing protein</fullName>
    </recommendedName>
</protein>
<dbReference type="Proteomes" id="UP001597277">
    <property type="component" value="Unassembled WGS sequence"/>
</dbReference>
<comment type="caution">
    <text evidence="1">The sequence shown here is derived from an EMBL/GenBank/DDBJ whole genome shotgun (WGS) entry which is preliminary data.</text>
</comment>
<evidence type="ECO:0000313" key="1">
    <source>
        <dbReference type="EMBL" id="MFD1719029.1"/>
    </source>
</evidence>
<dbReference type="RefSeq" id="WP_388008506.1">
    <property type="nucleotide sequence ID" value="NZ_JBHUEE010000008.1"/>
</dbReference>
<keyword evidence="2" id="KW-1185">Reference proteome</keyword>
<evidence type="ECO:0008006" key="3">
    <source>
        <dbReference type="Google" id="ProtNLM"/>
    </source>
</evidence>
<organism evidence="1 2">
    <name type="scientific">Georgenia deserti</name>
    <dbReference type="NCBI Taxonomy" id="2093781"/>
    <lineage>
        <taxon>Bacteria</taxon>
        <taxon>Bacillati</taxon>
        <taxon>Actinomycetota</taxon>
        <taxon>Actinomycetes</taxon>
        <taxon>Micrococcales</taxon>
        <taxon>Bogoriellaceae</taxon>
        <taxon>Georgenia</taxon>
    </lineage>
</organism>
<reference evidence="2" key="1">
    <citation type="journal article" date="2019" name="Int. J. Syst. Evol. Microbiol.">
        <title>The Global Catalogue of Microorganisms (GCM) 10K type strain sequencing project: providing services to taxonomists for standard genome sequencing and annotation.</title>
        <authorList>
            <consortium name="The Broad Institute Genomics Platform"/>
            <consortium name="The Broad Institute Genome Sequencing Center for Infectious Disease"/>
            <person name="Wu L."/>
            <person name="Ma J."/>
        </authorList>
    </citation>
    <scope>NUCLEOTIDE SEQUENCE [LARGE SCALE GENOMIC DNA]</scope>
    <source>
        <strain evidence="2">JCM 17130</strain>
    </source>
</reference>
<name>A0ABW4L790_9MICO</name>
<gene>
    <name evidence="1" type="ORF">ACFSE6_14375</name>
</gene>
<dbReference type="EMBL" id="JBHUEE010000008">
    <property type="protein sequence ID" value="MFD1719029.1"/>
    <property type="molecule type" value="Genomic_DNA"/>
</dbReference>